<dbReference type="EMBL" id="BAABUK010000025">
    <property type="protein sequence ID" value="GAA5815394.1"/>
    <property type="molecule type" value="Genomic_DNA"/>
</dbReference>
<evidence type="ECO:0000313" key="2">
    <source>
        <dbReference type="Proteomes" id="UP001473302"/>
    </source>
</evidence>
<comment type="caution">
    <text evidence="1">The sequence shown here is derived from an EMBL/GenBank/DDBJ whole genome shotgun (WGS) entry which is preliminary data.</text>
</comment>
<reference evidence="1 2" key="1">
    <citation type="submission" date="2024-04" db="EMBL/GenBank/DDBJ databases">
        <title>genome sequences of Mucor flavus KT1a and Helicostylum pulchrum KT1b strains isolated from the surface of a dry-aged beef.</title>
        <authorList>
            <person name="Toyotome T."/>
            <person name="Hosono M."/>
            <person name="Torimaru M."/>
            <person name="Fukuda K."/>
            <person name="Mikami N."/>
        </authorList>
    </citation>
    <scope>NUCLEOTIDE SEQUENCE [LARGE SCALE GENOMIC DNA]</scope>
    <source>
        <strain evidence="1 2">KT1a</strain>
    </source>
</reference>
<sequence>MFTLIMTFRCPLYSPFVNITKLNINNFQFGYDWGRHKQDICHFLVQKCTPFTKPISHFLLAIEGDSTKMDVLSEILFDIYPGIKNVCFQFEKNDTERTEIKIETEKCLTSPNLIFVFSRSYYTELQARLPYITHLVTCKRRIKLLKINISESFDLNFILNYCYNLEKLYISYVDDYYDGYSYRHSVYGSYGFRASILEVRLPEYHVA</sequence>
<dbReference type="Proteomes" id="UP001473302">
    <property type="component" value="Unassembled WGS sequence"/>
</dbReference>
<gene>
    <name evidence="1" type="ORF">MFLAVUS_008902</name>
</gene>
<proteinExistence type="predicted"/>
<organism evidence="1 2">
    <name type="scientific">Mucor flavus</name>
    <dbReference type="NCBI Taxonomy" id="439312"/>
    <lineage>
        <taxon>Eukaryota</taxon>
        <taxon>Fungi</taxon>
        <taxon>Fungi incertae sedis</taxon>
        <taxon>Mucoromycota</taxon>
        <taxon>Mucoromycotina</taxon>
        <taxon>Mucoromycetes</taxon>
        <taxon>Mucorales</taxon>
        <taxon>Mucorineae</taxon>
        <taxon>Mucoraceae</taxon>
        <taxon>Mucor</taxon>
    </lineage>
</organism>
<evidence type="ECO:0008006" key="3">
    <source>
        <dbReference type="Google" id="ProtNLM"/>
    </source>
</evidence>
<protein>
    <recommendedName>
        <fullName evidence="3">Maturase K</fullName>
    </recommendedName>
</protein>
<accession>A0ABP9Z8I9</accession>
<name>A0ABP9Z8I9_9FUNG</name>
<evidence type="ECO:0000313" key="1">
    <source>
        <dbReference type="EMBL" id="GAA5815394.1"/>
    </source>
</evidence>
<keyword evidence="2" id="KW-1185">Reference proteome</keyword>